<accession>A0A268NTB8</accession>
<dbReference type="Proteomes" id="UP000216207">
    <property type="component" value="Unassembled WGS sequence"/>
</dbReference>
<organism evidence="6 7">
    <name type="scientific">Shouchella clausii</name>
    <name type="common">Alkalihalobacillus clausii</name>
    <dbReference type="NCBI Taxonomy" id="79880"/>
    <lineage>
        <taxon>Bacteria</taxon>
        <taxon>Bacillati</taxon>
        <taxon>Bacillota</taxon>
        <taxon>Bacilli</taxon>
        <taxon>Bacillales</taxon>
        <taxon>Bacillaceae</taxon>
        <taxon>Shouchella</taxon>
    </lineage>
</organism>
<dbReference type="EMBL" id="NPCC01000052">
    <property type="protein sequence ID" value="PAE86734.1"/>
    <property type="molecule type" value="Genomic_DNA"/>
</dbReference>
<comment type="caution">
    <text evidence="6">The sequence shown here is derived from an EMBL/GenBank/DDBJ whole genome shotgun (WGS) entry which is preliminary data.</text>
</comment>
<feature type="transmembrane region" description="Helical" evidence="4">
    <location>
        <begin position="9"/>
        <end position="30"/>
    </location>
</feature>
<protein>
    <submittedName>
        <fullName evidence="6">AraC family transcriptional regulator</fullName>
    </submittedName>
</protein>
<sequence>MQRSMWMKLLLYGGLLSTIPVIVVGVFAYIQSTNQAEQRVENEKLQLMRQVQANIETVLTTVHHSLNNTIESPTMEAAIRTPLDGEDFLVYRDLRTELSKLQSFDTKVEETIVLNNDQNWLATNQGIRRLDSHVDYERYLTFFDLPYDTTWKLIANDSFTEPIIRRNCPYSLSLIKKLPARASEKFGLVFANIPMCTIQEMIGGDEVDDELMILDEHNRIIVHSDEEAVGKTLAELGFSEPAWTTEAAGQFTVDRDQEPFAITYSSSTFTGWKYVSVTPMDELMAETKSIGWFTFYVVLAIILLSALVVWLFSRKLYLPVQKLVAAVTQKENGVPTGKRRTEFQVIEDTLQELFSSKSMLEQELSIHAKQSMTLFLMRLYQGHFSEAERQERLKLYGLDSRMAKWNSYSLLVVHYEHPQKEEDQQEMDLLTFAMLNVAEDTIPEEYRLPAVWVDQLLVLFIGLETDSQEQGKSVIYQWSERLKSFMHHYLETDVSIGISAPFTDMAQTSTAFKEAKEALTHRLKFVDNVIINYESIQAKEKSSMFQYPEHLEEELLLALRLADEKQAYDLFNHLLAEVSEGAHHLGEVRVSFMRLLNRMLQLYQESGLRHDQGVLLPEGTLYQECLKVRSQEQMKNWFVSRLIDPLLSAFKQVSESQFQHLSEKMIDYIHQHYHQAVTLEQCAADLHYNANYLSSVFKEGTAMTFSEYLAQYRLKKAKEWLAKTSEPVKTIAEKLGYNNSQNFIRSFKKMTGMTPGQYRQQKQLK</sequence>
<dbReference type="PANTHER" id="PTHR43280:SF10">
    <property type="entry name" value="REGULATORY PROTEIN POCR"/>
    <property type="match status" value="1"/>
</dbReference>
<name>A0A268NTB8_SHOCL</name>
<dbReference type="InterPro" id="IPR018062">
    <property type="entry name" value="HTH_AraC-typ_CS"/>
</dbReference>
<reference evidence="6 7" key="1">
    <citation type="submission" date="2017-07" db="EMBL/GenBank/DDBJ databases">
        <title>Isolation and whole genome analysis of endospore-forming bacteria from heroin.</title>
        <authorList>
            <person name="Kalinowski J."/>
            <person name="Ahrens B."/>
            <person name="Al-Dilaimi A."/>
            <person name="Winkler A."/>
            <person name="Wibberg D."/>
            <person name="Schleenbecker U."/>
            <person name="Ruckert C."/>
            <person name="Wolfel R."/>
            <person name="Grass G."/>
        </authorList>
    </citation>
    <scope>NUCLEOTIDE SEQUENCE [LARGE SCALE GENOMIC DNA]</scope>
    <source>
        <strain evidence="6 7">7539</strain>
    </source>
</reference>
<dbReference type="Gene3D" id="3.30.450.20">
    <property type="entry name" value="PAS domain"/>
    <property type="match status" value="1"/>
</dbReference>
<evidence type="ECO:0000256" key="1">
    <source>
        <dbReference type="ARBA" id="ARBA00023015"/>
    </source>
</evidence>
<dbReference type="InterPro" id="IPR041522">
    <property type="entry name" value="CdaR_GGDEF"/>
</dbReference>
<dbReference type="GO" id="GO:0003700">
    <property type="term" value="F:DNA-binding transcription factor activity"/>
    <property type="evidence" value="ECO:0007669"/>
    <property type="project" value="InterPro"/>
</dbReference>
<keyword evidence="2" id="KW-0238">DNA-binding</keyword>
<dbReference type="InterPro" id="IPR018060">
    <property type="entry name" value="HTH_AraC"/>
</dbReference>
<evidence type="ECO:0000313" key="7">
    <source>
        <dbReference type="Proteomes" id="UP000216207"/>
    </source>
</evidence>
<dbReference type="SMART" id="SM00342">
    <property type="entry name" value="HTH_ARAC"/>
    <property type="match status" value="1"/>
</dbReference>
<keyword evidence="4" id="KW-0812">Transmembrane</keyword>
<dbReference type="PROSITE" id="PS00041">
    <property type="entry name" value="HTH_ARAC_FAMILY_1"/>
    <property type="match status" value="1"/>
</dbReference>
<dbReference type="SUPFAM" id="SSF46689">
    <property type="entry name" value="Homeodomain-like"/>
    <property type="match status" value="2"/>
</dbReference>
<keyword evidence="3" id="KW-0804">Transcription</keyword>
<dbReference type="InterPro" id="IPR020449">
    <property type="entry name" value="Tscrpt_reg_AraC-type_HTH"/>
</dbReference>
<gene>
    <name evidence="6" type="ORF">CHH72_21910</name>
</gene>
<dbReference type="AlphaFoldDB" id="A0A268NTB8"/>
<keyword evidence="4" id="KW-1133">Transmembrane helix</keyword>
<evidence type="ECO:0000256" key="3">
    <source>
        <dbReference type="ARBA" id="ARBA00023163"/>
    </source>
</evidence>
<feature type="transmembrane region" description="Helical" evidence="4">
    <location>
        <begin position="290"/>
        <end position="312"/>
    </location>
</feature>
<keyword evidence="1" id="KW-0805">Transcription regulation</keyword>
<dbReference type="Pfam" id="PF12833">
    <property type="entry name" value="HTH_18"/>
    <property type="match status" value="1"/>
</dbReference>
<keyword evidence="4" id="KW-0472">Membrane</keyword>
<dbReference type="InterPro" id="IPR009057">
    <property type="entry name" value="Homeodomain-like_sf"/>
</dbReference>
<evidence type="ECO:0000313" key="6">
    <source>
        <dbReference type="EMBL" id="PAE86734.1"/>
    </source>
</evidence>
<dbReference type="Gene3D" id="1.10.10.60">
    <property type="entry name" value="Homeodomain-like"/>
    <property type="match status" value="2"/>
</dbReference>
<evidence type="ECO:0000259" key="5">
    <source>
        <dbReference type="PROSITE" id="PS01124"/>
    </source>
</evidence>
<dbReference type="Pfam" id="PF17853">
    <property type="entry name" value="GGDEF_2"/>
    <property type="match status" value="1"/>
</dbReference>
<dbReference type="PANTHER" id="PTHR43280">
    <property type="entry name" value="ARAC-FAMILY TRANSCRIPTIONAL REGULATOR"/>
    <property type="match status" value="1"/>
</dbReference>
<evidence type="ECO:0000256" key="2">
    <source>
        <dbReference type="ARBA" id="ARBA00023125"/>
    </source>
</evidence>
<proteinExistence type="predicted"/>
<dbReference type="GO" id="GO:0043565">
    <property type="term" value="F:sequence-specific DNA binding"/>
    <property type="evidence" value="ECO:0007669"/>
    <property type="project" value="InterPro"/>
</dbReference>
<dbReference type="PROSITE" id="PS01124">
    <property type="entry name" value="HTH_ARAC_FAMILY_2"/>
    <property type="match status" value="1"/>
</dbReference>
<evidence type="ECO:0000256" key="4">
    <source>
        <dbReference type="SAM" id="Phobius"/>
    </source>
</evidence>
<dbReference type="PRINTS" id="PR00032">
    <property type="entry name" value="HTHARAC"/>
</dbReference>
<feature type="domain" description="HTH araC/xylS-type" evidence="5">
    <location>
        <begin position="663"/>
        <end position="761"/>
    </location>
</feature>